<evidence type="ECO:0000313" key="4">
    <source>
        <dbReference type="EMBL" id="CAB4772721.1"/>
    </source>
</evidence>
<feature type="domain" description="PBP" evidence="3">
    <location>
        <begin position="86"/>
        <end position="311"/>
    </location>
</feature>
<dbReference type="SUPFAM" id="SSF53850">
    <property type="entry name" value="Periplasmic binding protein-like II"/>
    <property type="match status" value="2"/>
</dbReference>
<name>A0A6J6VJT2_9ZZZZ</name>
<evidence type="ECO:0000256" key="1">
    <source>
        <dbReference type="ARBA" id="ARBA00022729"/>
    </source>
</evidence>
<dbReference type="InterPro" id="IPR050811">
    <property type="entry name" value="Phosphate_ABC_transporter"/>
</dbReference>
<keyword evidence="2" id="KW-0175">Coiled coil</keyword>
<reference evidence="4" key="1">
    <citation type="submission" date="2020-05" db="EMBL/GenBank/DDBJ databases">
        <authorList>
            <person name="Chiriac C."/>
            <person name="Salcher M."/>
            <person name="Ghai R."/>
            <person name="Kavagutti S V."/>
        </authorList>
    </citation>
    <scope>NUCLEOTIDE SEQUENCE</scope>
</reference>
<sequence length="486" mass="53527">MSTRTPGRAVRIAAPLLALGLLAGCSEQPAQEASDIVADAQAQDYEADRAESARVRAAYRDLPQPVAGVVLVSGNRGSLTPGEVVAFGQSGTATDVRLSYDGEDAAFAALCRGEIDVVDSSRTVSEAELEACRRVGLDLVQFQVASDAVVVATKNESDVGGDCLSTDQVREVYRAGSPVTRWSQLGGGFDDVPLHVAGPDPENNAFSFFGQYVLDAPEPSLTNLRSDYKAFDTDQGSRLFVVGRDRDELLAAQLRDRTRRRDLAKAELETQWQVVNDARAEVEEASAEVEKGIRDQRPLATQRADQERKDRAWEALGLAQARMRELEARKRELTAVWERSVQARERLQRARGNVAYFRFSYYELFEEQLRPFEVTLPPGEGTDGERSCIFPSQQTITSGEYPLARRLLLTTTVRSLERPEVQEFLLHYLDNAEDQATRARLVSVPAADVATQRAWVTGREDPVLVTLDPAPVLTSDGEVTTLQPAR</sequence>
<dbReference type="PROSITE" id="PS51257">
    <property type="entry name" value="PROKAR_LIPOPROTEIN"/>
    <property type="match status" value="1"/>
</dbReference>
<evidence type="ECO:0000259" key="3">
    <source>
        <dbReference type="Pfam" id="PF12849"/>
    </source>
</evidence>
<dbReference type="AlphaFoldDB" id="A0A6J6VJT2"/>
<dbReference type="Pfam" id="PF12849">
    <property type="entry name" value="PBP_like_2"/>
    <property type="match status" value="1"/>
</dbReference>
<dbReference type="EMBL" id="CAEZYQ010000054">
    <property type="protein sequence ID" value="CAB4772721.1"/>
    <property type="molecule type" value="Genomic_DNA"/>
</dbReference>
<accession>A0A6J6VJT2</accession>
<keyword evidence="1" id="KW-0732">Signal</keyword>
<evidence type="ECO:0000256" key="2">
    <source>
        <dbReference type="SAM" id="Coils"/>
    </source>
</evidence>
<gene>
    <name evidence="4" type="ORF">UFOPK2761_03488</name>
</gene>
<dbReference type="Gene3D" id="3.40.190.10">
    <property type="entry name" value="Periplasmic binding protein-like II"/>
    <property type="match status" value="4"/>
</dbReference>
<organism evidence="4">
    <name type="scientific">freshwater metagenome</name>
    <dbReference type="NCBI Taxonomy" id="449393"/>
    <lineage>
        <taxon>unclassified sequences</taxon>
        <taxon>metagenomes</taxon>
        <taxon>ecological metagenomes</taxon>
    </lineage>
</organism>
<protein>
    <submittedName>
        <fullName evidence="4">Unannotated protein</fullName>
    </submittedName>
</protein>
<dbReference type="PANTHER" id="PTHR30570">
    <property type="entry name" value="PERIPLASMIC PHOSPHATE BINDING COMPONENT OF PHOSPHATE ABC TRANSPORTER"/>
    <property type="match status" value="1"/>
</dbReference>
<dbReference type="InterPro" id="IPR024370">
    <property type="entry name" value="PBP_domain"/>
</dbReference>
<dbReference type="PANTHER" id="PTHR30570:SF1">
    <property type="entry name" value="PHOSPHATE-BINDING PROTEIN PSTS"/>
    <property type="match status" value="1"/>
</dbReference>
<feature type="coiled-coil region" evidence="2">
    <location>
        <begin position="275"/>
        <end position="336"/>
    </location>
</feature>
<proteinExistence type="predicted"/>